<name>A0A559SZW1_SERFO</name>
<protein>
    <submittedName>
        <fullName evidence="1">Uncharacterized protein</fullName>
    </submittedName>
</protein>
<reference evidence="1" key="1">
    <citation type="submission" date="2019-06" db="EMBL/GenBank/DDBJ databases">
        <authorList>
            <person name="Deangelis K."/>
            <person name="Huntemann M."/>
            <person name="Clum A."/>
            <person name="Pillay M."/>
            <person name="Palaniappan K."/>
            <person name="Varghese N."/>
            <person name="Mikhailova N."/>
            <person name="Stamatis D."/>
            <person name="Reddy T."/>
            <person name="Daum C."/>
            <person name="Shapiro N."/>
            <person name="Ivanova N."/>
            <person name="Kyrpides N."/>
            <person name="Woyke T."/>
        </authorList>
    </citation>
    <scope>NUCLEOTIDE SEQUENCE [LARGE SCALE GENOMIC DNA]</scope>
    <source>
        <strain evidence="1">128R</strain>
    </source>
</reference>
<comment type="caution">
    <text evidence="1">The sequence shown here is derived from an EMBL/GenBank/DDBJ whole genome shotgun (WGS) entry which is preliminary data.</text>
</comment>
<gene>
    <name evidence="1" type="ORF">FHU10_0298</name>
</gene>
<reference evidence="1" key="2">
    <citation type="submission" date="2019-08" db="EMBL/GenBank/DDBJ databases">
        <title>Investigation of anaerobic lignin degradation for improved lignocellulosic biofuels.</title>
        <authorList>
            <person name="Deangelis K.PhD."/>
        </authorList>
    </citation>
    <scope>NUCLEOTIDE SEQUENCE [LARGE SCALE GENOMIC DNA]</scope>
    <source>
        <strain evidence="1">128R</strain>
    </source>
</reference>
<dbReference type="AlphaFoldDB" id="A0A559SZW1"/>
<proteinExistence type="predicted"/>
<evidence type="ECO:0000313" key="1">
    <source>
        <dbReference type="EMBL" id="TVZ67899.1"/>
    </source>
</evidence>
<organism evidence="1">
    <name type="scientific">Serratia fonticola</name>
    <dbReference type="NCBI Taxonomy" id="47917"/>
    <lineage>
        <taxon>Bacteria</taxon>
        <taxon>Pseudomonadati</taxon>
        <taxon>Pseudomonadota</taxon>
        <taxon>Gammaproteobacteria</taxon>
        <taxon>Enterobacterales</taxon>
        <taxon>Yersiniaceae</taxon>
        <taxon>Serratia</taxon>
    </lineage>
</organism>
<sequence>MLAAFVHPGHIVYLCSQGFTQLLPTSNLNYFGYRPERQKLVLPPG</sequence>
<dbReference type="EMBL" id="VISQ01000001">
    <property type="protein sequence ID" value="TVZ67899.1"/>
    <property type="molecule type" value="Genomic_DNA"/>
</dbReference>
<accession>A0A559SZW1</accession>